<dbReference type="EMBL" id="FN430103">
    <property type="protein sequence ID" value="CAZ82111.1"/>
    <property type="molecule type" value="Genomic_DNA"/>
</dbReference>
<feature type="region of interest" description="Disordered" evidence="3">
    <location>
        <begin position="336"/>
        <end position="367"/>
    </location>
</feature>
<sequence length="1064" mass="115919">MSPRPPSATGRPISATARGATGISNLPPRPSTSTLRARTAGPNGPASASSTTSKELEALKVKVSDLEEKNKELLEQLSRASGHPTTNGDAKIATGELESELAILKERITAIQEKNEKLQAQCKDAEAECANFAALVEGSAATMKDANDKLIARHAEELKALEGGFDEKEKGLLAQINTLKTSLESLETRHAEEVSNSTSLAKKAAAETDDLQKAIEAQEAAHNKAVEALNAALAAEKEANSQSSIDAEGLVGRLSEEIAALKKQIEDVHEVSKRVTEKNMEALESRQKEIDGLGNVVKLLQDELEKVAFENKAKGLKDIQELQEKHAAELAEAVDAEKAAAEESKAKLEKLTQEHREQLEKSSEALSTQLQEAKSSAKVLEEDLLVKIEATKLEGAEALEAAQKKAAVEVGAVKRESEAQQKQFELAIEALKKEASGSVESKDKEWESKIDQLTKSSQEQVSNLTAQLDATREETREILRKLEQVTQHSESEIKSVQEQGKEEVTALRSALETLNKQLTDKEDQLAKFKVDLEKAVKDMADSAEAASKLEESHKIALDFQHAEHVTEMEKMKAELASSNEGKYTLLSEKYEALVTELGSTKEAHAAEIFRMAGELKKAEGMSELLQSHSSTISSLEGQLATEKASRVMLQATLDAAPDKSAFDTLSEQLEMTKAELDKVTVSKDAEIKKLQESLQGAEESKFGLESEVAKEKTSNQELLEKISALEMEVSGAKKEVVEKIAAVEKSTAEEVRDLRASMEADYKSMELIYQTEVDELKHETKGLKDRLGAGESGMQGKDGVIEKLESEKKEAEATLATLEKEKEVLEKEKKALEEEKAALEGGNGSLSREMEILKEEKEASMASVTAELESLKGELNILMEEKKIALQAVEAKETDLEKTNQLVSSLEADSTEKSNSLETITKEKSDLEAEVKQLKAQAKGFEELVKLKESAIETAAKDSEGIESSLKEQLGAAEALVKEKEAALTNSQRESAAKMKVLEAELAELKLRIKHQELSATQSPSTNVAALKAQLGQLQADNEEITRENTRMLKMIDSLPLGSTPDQG</sequence>
<dbReference type="KEGG" id="tml:GSTUM_00000606001"/>
<keyword evidence="5" id="KW-1185">Reference proteome</keyword>
<feature type="region of interest" description="Disordered" evidence="3">
    <location>
        <begin position="437"/>
        <end position="463"/>
    </location>
</feature>
<feature type="compositionally biased region" description="Basic and acidic residues" evidence="3">
    <location>
        <begin position="336"/>
        <end position="363"/>
    </location>
</feature>
<feature type="compositionally biased region" description="Polar residues" evidence="3">
    <location>
        <begin position="453"/>
        <end position="463"/>
    </location>
</feature>
<dbReference type="STRING" id="656061.D5GC68"/>
<evidence type="ECO:0000256" key="3">
    <source>
        <dbReference type="SAM" id="MobiDB-lite"/>
    </source>
</evidence>
<name>D5GC68_TUBMM</name>
<dbReference type="GeneID" id="9184787"/>
<dbReference type="RefSeq" id="XP_002837920.1">
    <property type="nucleotide sequence ID" value="XM_002837874.1"/>
</dbReference>
<evidence type="ECO:0000313" key="4">
    <source>
        <dbReference type="EMBL" id="CAZ82111.1"/>
    </source>
</evidence>
<accession>D5GC68</accession>
<dbReference type="HOGENOM" id="CLU_288724_0_0_1"/>
<dbReference type="OMA" id="EPHHSEN"/>
<feature type="region of interest" description="Disordered" evidence="3">
    <location>
        <begin position="73"/>
        <end position="93"/>
    </location>
</feature>
<feature type="coiled-coil region" evidence="2">
    <location>
        <begin position="687"/>
        <end position="735"/>
    </location>
</feature>
<feature type="compositionally biased region" description="Basic and acidic residues" evidence="3">
    <location>
        <begin position="437"/>
        <end position="452"/>
    </location>
</feature>
<reference evidence="4 5" key="1">
    <citation type="journal article" date="2010" name="Nature">
        <title>Perigord black truffle genome uncovers evolutionary origins and mechanisms of symbiosis.</title>
        <authorList>
            <person name="Martin F."/>
            <person name="Kohler A."/>
            <person name="Murat C."/>
            <person name="Balestrini R."/>
            <person name="Coutinho P.M."/>
            <person name="Jaillon O."/>
            <person name="Montanini B."/>
            <person name="Morin E."/>
            <person name="Noel B."/>
            <person name="Percudani R."/>
            <person name="Porcel B."/>
            <person name="Rubini A."/>
            <person name="Amicucci A."/>
            <person name="Amselem J."/>
            <person name="Anthouard V."/>
            <person name="Arcioni S."/>
            <person name="Artiguenave F."/>
            <person name="Aury J.M."/>
            <person name="Ballario P."/>
            <person name="Bolchi A."/>
            <person name="Brenna A."/>
            <person name="Brun A."/>
            <person name="Buee M."/>
            <person name="Cantarel B."/>
            <person name="Chevalier G."/>
            <person name="Couloux A."/>
            <person name="Da Silva C."/>
            <person name="Denoeud F."/>
            <person name="Duplessis S."/>
            <person name="Ghignone S."/>
            <person name="Hilselberger B."/>
            <person name="Iotti M."/>
            <person name="Marcais B."/>
            <person name="Mello A."/>
            <person name="Miranda M."/>
            <person name="Pacioni G."/>
            <person name="Quesneville H."/>
            <person name="Riccioni C."/>
            <person name="Ruotolo R."/>
            <person name="Splivallo R."/>
            <person name="Stocchi V."/>
            <person name="Tisserant E."/>
            <person name="Viscomi A.R."/>
            <person name="Zambonelli A."/>
            <person name="Zampieri E."/>
            <person name="Henrissat B."/>
            <person name="Lebrun M.H."/>
            <person name="Paolocci F."/>
            <person name="Bonfante P."/>
            <person name="Ottonello S."/>
            <person name="Wincker P."/>
        </authorList>
    </citation>
    <scope>NUCLEOTIDE SEQUENCE [LARGE SCALE GENOMIC DNA]</scope>
    <source>
        <strain evidence="4 5">Mel28</strain>
    </source>
</reference>
<organism evidence="4 5">
    <name type="scientific">Tuber melanosporum (strain Mel28)</name>
    <name type="common">Perigord black truffle</name>
    <dbReference type="NCBI Taxonomy" id="656061"/>
    <lineage>
        <taxon>Eukaryota</taxon>
        <taxon>Fungi</taxon>
        <taxon>Dikarya</taxon>
        <taxon>Ascomycota</taxon>
        <taxon>Pezizomycotina</taxon>
        <taxon>Pezizomycetes</taxon>
        <taxon>Pezizales</taxon>
        <taxon>Tuberaceae</taxon>
        <taxon>Tuber</taxon>
    </lineage>
</organism>
<feature type="region of interest" description="Disordered" evidence="3">
    <location>
        <begin position="1"/>
        <end position="55"/>
    </location>
</feature>
<protein>
    <submittedName>
        <fullName evidence="4">(Perigord truffle) hypothetical protein</fullName>
    </submittedName>
</protein>
<dbReference type="InParanoid" id="D5GC68"/>
<dbReference type="PANTHER" id="PTHR18870">
    <property type="entry name" value="PROTEIN TAG-278-RELATED"/>
    <property type="match status" value="1"/>
</dbReference>
<feature type="coiled-coil region" evidence="2">
    <location>
        <begin position="794"/>
        <end position="1044"/>
    </location>
</feature>
<keyword evidence="1 2" id="KW-0175">Coiled coil</keyword>
<proteinExistence type="predicted"/>
<evidence type="ECO:0000256" key="1">
    <source>
        <dbReference type="ARBA" id="ARBA00023054"/>
    </source>
</evidence>
<dbReference type="AlphaFoldDB" id="D5GC68"/>
<gene>
    <name evidence="4" type="ORF">GSTUM_00000606001</name>
</gene>
<evidence type="ECO:0000256" key="2">
    <source>
        <dbReference type="SAM" id="Coils"/>
    </source>
</evidence>
<dbReference type="Proteomes" id="UP000006911">
    <property type="component" value="Unassembled WGS sequence"/>
</dbReference>
<dbReference type="PANTHER" id="PTHR18870:SF9">
    <property type="entry name" value="PROTEIN TAG-278-RELATED"/>
    <property type="match status" value="1"/>
</dbReference>
<evidence type="ECO:0000313" key="5">
    <source>
        <dbReference type="Proteomes" id="UP000006911"/>
    </source>
</evidence>